<reference evidence="2" key="2">
    <citation type="submission" date="2023-05" db="EMBL/GenBank/DDBJ databases">
        <authorList>
            <consortium name="Lawrence Berkeley National Laboratory"/>
            <person name="Steindorff A."/>
            <person name="Hensen N."/>
            <person name="Bonometti L."/>
            <person name="Westerberg I."/>
            <person name="Brannstrom I.O."/>
            <person name="Guillou S."/>
            <person name="Cros-Aarteil S."/>
            <person name="Calhoun S."/>
            <person name="Haridas S."/>
            <person name="Kuo A."/>
            <person name="Mondo S."/>
            <person name="Pangilinan J."/>
            <person name="Riley R."/>
            <person name="Labutti K."/>
            <person name="Andreopoulos B."/>
            <person name="Lipzen A."/>
            <person name="Chen C."/>
            <person name="Yanf M."/>
            <person name="Daum C."/>
            <person name="Ng V."/>
            <person name="Clum A."/>
            <person name="Ohm R."/>
            <person name="Martin F."/>
            <person name="Silar P."/>
            <person name="Natvig D."/>
            <person name="Lalanne C."/>
            <person name="Gautier V."/>
            <person name="Ament-Velasquez S.L."/>
            <person name="Kruys A."/>
            <person name="Hutchinson M.I."/>
            <person name="Powell A.J."/>
            <person name="Barry K."/>
            <person name="Miller A.N."/>
            <person name="Grigoriev I.V."/>
            <person name="Debuchy R."/>
            <person name="Gladieux P."/>
            <person name="Thoren M.H."/>
            <person name="Johannesson H."/>
        </authorList>
    </citation>
    <scope>NUCLEOTIDE SEQUENCE</scope>
    <source>
        <strain evidence="2">CBS 532.94</strain>
    </source>
</reference>
<organism evidence="2 3">
    <name type="scientific">Achaetomium macrosporum</name>
    <dbReference type="NCBI Taxonomy" id="79813"/>
    <lineage>
        <taxon>Eukaryota</taxon>
        <taxon>Fungi</taxon>
        <taxon>Dikarya</taxon>
        <taxon>Ascomycota</taxon>
        <taxon>Pezizomycotina</taxon>
        <taxon>Sordariomycetes</taxon>
        <taxon>Sordariomycetidae</taxon>
        <taxon>Sordariales</taxon>
        <taxon>Chaetomiaceae</taxon>
        <taxon>Achaetomium</taxon>
    </lineage>
</organism>
<keyword evidence="3" id="KW-1185">Reference proteome</keyword>
<keyword evidence="1" id="KW-0472">Membrane</keyword>
<keyword evidence="1" id="KW-0812">Transmembrane</keyword>
<keyword evidence="1" id="KW-1133">Transmembrane helix</keyword>
<evidence type="ECO:0000313" key="2">
    <source>
        <dbReference type="EMBL" id="KAK4233302.1"/>
    </source>
</evidence>
<dbReference type="AlphaFoldDB" id="A0AAN7C1W8"/>
<accession>A0AAN7C1W8</accession>
<feature type="transmembrane region" description="Helical" evidence="1">
    <location>
        <begin position="33"/>
        <end position="60"/>
    </location>
</feature>
<proteinExistence type="predicted"/>
<protein>
    <submittedName>
        <fullName evidence="2">Uncharacterized protein</fullName>
    </submittedName>
</protein>
<gene>
    <name evidence="2" type="ORF">C8A03DRAFT_38997</name>
</gene>
<dbReference type="Proteomes" id="UP001303760">
    <property type="component" value="Unassembled WGS sequence"/>
</dbReference>
<name>A0AAN7C1W8_9PEZI</name>
<reference evidence="2" key="1">
    <citation type="journal article" date="2023" name="Mol. Phylogenet. Evol.">
        <title>Genome-scale phylogeny and comparative genomics of the fungal order Sordariales.</title>
        <authorList>
            <person name="Hensen N."/>
            <person name="Bonometti L."/>
            <person name="Westerberg I."/>
            <person name="Brannstrom I.O."/>
            <person name="Guillou S."/>
            <person name="Cros-Aarteil S."/>
            <person name="Calhoun S."/>
            <person name="Haridas S."/>
            <person name="Kuo A."/>
            <person name="Mondo S."/>
            <person name="Pangilinan J."/>
            <person name="Riley R."/>
            <person name="LaButti K."/>
            <person name="Andreopoulos B."/>
            <person name="Lipzen A."/>
            <person name="Chen C."/>
            <person name="Yan M."/>
            <person name="Daum C."/>
            <person name="Ng V."/>
            <person name="Clum A."/>
            <person name="Steindorff A."/>
            <person name="Ohm R.A."/>
            <person name="Martin F."/>
            <person name="Silar P."/>
            <person name="Natvig D.O."/>
            <person name="Lalanne C."/>
            <person name="Gautier V."/>
            <person name="Ament-Velasquez S.L."/>
            <person name="Kruys A."/>
            <person name="Hutchinson M.I."/>
            <person name="Powell A.J."/>
            <person name="Barry K."/>
            <person name="Miller A.N."/>
            <person name="Grigoriev I.V."/>
            <person name="Debuchy R."/>
            <person name="Gladieux P."/>
            <person name="Hiltunen Thoren M."/>
            <person name="Johannesson H."/>
        </authorList>
    </citation>
    <scope>NUCLEOTIDE SEQUENCE</scope>
    <source>
        <strain evidence="2">CBS 532.94</strain>
    </source>
</reference>
<dbReference type="EMBL" id="MU860594">
    <property type="protein sequence ID" value="KAK4233302.1"/>
    <property type="molecule type" value="Genomic_DNA"/>
</dbReference>
<evidence type="ECO:0000256" key="1">
    <source>
        <dbReference type="SAM" id="Phobius"/>
    </source>
</evidence>
<sequence>MGLPYSKQIHRAFDQVTPLVAAGFRVLETSRDIAILVALIQVLTCVLLTLILLALLGLLVTVNPDLEVERRALVTPCVRWLTSWVREPQDRKWLEFVAFVVVGGVGLGAWAGSVVMRDAGETEMERGLVVQEEEDEEVAVDKAVEVLEAAGPA</sequence>
<feature type="transmembrane region" description="Helical" evidence="1">
    <location>
        <begin position="96"/>
        <end position="116"/>
    </location>
</feature>
<comment type="caution">
    <text evidence="2">The sequence shown here is derived from an EMBL/GenBank/DDBJ whole genome shotgun (WGS) entry which is preliminary data.</text>
</comment>
<evidence type="ECO:0000313" key="3">
    <source>
        <dbReference type="Proteomes" id="UP001303760"/>
    </source>
</evidence>